<dbReference type="InterPro" id="IPR036445">
    <property type="entry name" value="GPCR_2_extracell_dom_sf"/>
</dbReference>
<dbReference type="Proteomes" id="UP001286313">
    <property type="component" value="Unassembled WGS sequence"/>
</dbReference>
<dbReference type="PANTHER" id="PTHR45620">
    <property type="entry name" value="PDF RECEPTOR-LIKE PROTEIN-RELATED"/>
    <property type="match status" value="1"/>
</dbReference>
<dbReference type="Pfam" id="PF02793">
    <property type="entry name" value="HRM"/>
    <property type="match status" value="1"/>
</dbReference>
<name>A0AAE1GBA2_PETCI</name>
<dbReference type="InterPro" id="IPR017983">
    <property type="entry name" value="GPCR_2_secretin-like_CS"/>
</dbReference>
<dbReference type="GO" id="GO:0007188">
    <property type="term" value="P:adenylate cyclase-modulating G protein-coupled receptor signaling pathway"/>
    <property type="evidence" value="ECO:0007669"/>
    <property type="project" value="TreeGrafter"/>
</dbReference>
<proteinExistence type="predicted"/>
<dbReference type="SMART" id="SM00008">
    <property type="entry name" value="HormR"/>
    <property type="match status" value="1"/>
</dbReference>
<dbReference type="PANTHER" id="PTHR45620:SF17">
    <property type="entry name" value="PDF RECEPTOR"/>
    <property type="match status" value="1"/>
</dbReference>
<dbReference type="EMBL" id="JAWQEG010000542">
    <property type="protein sequence ID" value="KAK3888604.1"/>
    <property type="molecule type" value="Genomic_DNA"/>
</dbReference>
<dbReference type="GO" id="GO:0005886">
    <property type="term" value="C:plasma membrane"/>
    <property type="evidence" value="ECO:0007669"/>
    <property type="project" value="TreeGrafter"/>
</dbReference>
<dbReference type="Gene3D" id="4.10.1240.10">
    <property type="entry name" value="GPCR, family 2, extracellular hormone receptor domain"/>
    <property type="match status" value="1"/>
</dbReference>
<evidence type="ECO:0000313" key="2">
    <source>
        <dbReference type="EMBL" id="KAK3888604.1"/>
    </source>
</evidence>
<gene>
    <name evidence="2" type="ORF">Pcinc_007330</name>
</gene>
<reference evidence="2" key="1">
    <citation type="submission" date="2023-10" db="EMBL/GenBank/DDBJ databases">
        <title>Genome assemblies of two species of porcelain crab, Petrolisthes cinctipes and Petrolisthes manimaculis (Anomura: Porcellanidae).</title>
        <authorList>
            <person name="Angst P."/>
        </authorList>
    </citation>
    <scope>NUCLEOTIDE SEQUENCE</scope>
    <source>
        <strain evidence="2">PB745_01</strain>
        <tissue evidence="2">Gill</tissue>
    </source>
</reference>
<dbReference type="PROSITE" id="PS00649">
    <property type="entry name" value="G_PROTEIN_RECEP_F2_1"/>
    <property type="match status" value="1"/>
</dbReference>
<dbReference type="SUPFAM" id="SSF111418">
    <property type="entry name" value="Hormone receptor domain"/>
    <property type="match status" value="1"/>
</dbReference>
<organism evidence="2 3">
    <name type="scientific">Petrolisthes cinctipes</name>
    <name type="common">Flat porcelain crab</name>
    <dbReference type="NCBI Taxonomy" id="88211"/>
    <lineage>
        <taxon>Eukaryota</taxon>
        <taxon>Metazoa</taxon>
        <taxon>Ecdysozoa</taxon>
        <taxon>Arthropoda</taxon>
        <taxon>Crustacea</taxon>
        <taxon>Multicrustacea</taxon>
        <taxon>Malacostraca</taxon>
        <taxon>Eumalacostraca</taxon>
        <taxon>Eucarida</taxon>
        <taxon>Decapoda</taxon>
        <taxon>Pleocyemata</taxon>
        <taxon>Anomura</taxon>
        <taxon>Galatheoidea</taxon>
        <taxon>Porcellanidae</taxon>
        <taxon>Petrolisthes</taxon>
    </lineage>
</organism>
<evidence type="ECO:0000313" key="3">
    <source>
        <dbReference type="Proteomes" id="UP001286313"/>
    </source>
</evidence>
<dbReference type="PROSITE" id="PS50227">
    <property type="entry name" value="G_PROTEIN_RECEP_F2_3"/>
    <property type="match status" value="1"/>
</dbReference>
<sequence>MYCNATFDKIMCWPPTLADTMMTLPCPPVQGVDLKQTAYKTCTAEGRWQGKVPGDEEGAEAGDTSQYGWTNYTSCFTPDVRDLLNQLYSGTQEDAQVSHTHDK</sequence>
<dbReference type="InterPro" id="IPR050332">
    <property type="entry name" value="GPCR_2"/>
</dbReference>
<dbReference type="InterPro" id="IPR001879">
    <property type="entry name" value="GPCR_2_extracellular_dom"/>
</dbReference>
<protein>
    <recommendedName>
        <fullName evidence="1">G-protein coupled receptors family 2 profile 1 domain-containing protein</fullName>
    </recommendedName>
</protein>
<accession>A0AAE1GBA2</accession>
<dbReference type="AlphaFoldDB" id="A0AAE1GBA2"/>
<comment type="caution">
    <text evidence="2">The sequence shown here is derived from an EMBL/GenBank/DDBJ whole genome shotgun (WGS) entry which is preliminary data.</text>
</comment>
<feature type="domain" description="G-protein coupled receptors family 2 profile 1" evidence="1">
    <location>
        <begin position="1"/>
        <end position="79"/>
    </location>
</feature>
<evidence type="ECO:0000259" key="1">
    <source>
        <dbReference type="PROSITE" id="PS50227"/>
    </source>
</evidence>
<dbReference type="GO" id="GO:0008528">
    <property type="term" value="F:G protein-coupled peptide receptor activity"/>
    <property type="evidence" value="ECO:0007669"/>
    <property type="project" value="TreeGrafter"/>
</dbReference>
<keyword evidence="3" id="KW-1185">Reference proteome</keyword>